<dbReference type="RefSeq" id="XP_045960522.1">
    <property type="nucleotide sequence ID" value="XM_046106592.1"/>
</dbReference>
<proteinExistence type="predicted"/>
<evidence type="ECO:0000313" key="3">
    <source>
        <dbReference type="EMBL" id="KAH6656288.1"/>
    </source>
</evidence>
<organism evidence="3 4">
    <name type="scientific">Truncatella angustata</name>
    <dbReference type="NCBI Taxonomy" id="152316"/>
    <lineage>
        <taxon>Eukaryota</taxon>
        <taxon>Fungi</taxon>
        <taxon>Dikarya</taxon>
        <taxon>Ascomycota</taxon>
        <taxon>Pezizomycotina</taxon>
        <taxon>Sordariomycetes</taxon>
        <taxon>Xylariomycetidae</taxon>
        <taxon>Amphisphaeriales</taxon>
        <taxon>Sporocadaceae</taxon>
        <taxon>Truncatella</taxon>
    </lineage>
</organism>
<gene>
    <name evidence="3" type="ORF">BKA67DRAFT_654633</name>
</gene>
<evidence type="ECO:0000256" key="2">
    <source>
        <dbReference type="SAM" id="SignalP"/>
    </source>
</evidence>
<feature type="region of interest" description="Disordered" evidence="1">
    <location>
        <begin position="94"/>
        <end position="134"/>
    </location>
</feature>
<evidence type="ECO:0000256" key="1">
    <source>
        <dbReference type="SAM" id="MobiDB-lite"/>
    </source>
</evidence>
<sequence length="187" mass="18058">MHTNTCIINLLSLSCLLSPVIALPATRAIKTAVVHTTGILRGVVRDNNDGTEGQKHLLPEDWLPNVDSALTLHPLRISGGYSSVTAEVKIHRSGGAAGGSSAGGGARGTGAGGRGSKSSGGSKLGNTSSGGRGATAGGAAGGVVGGLAGSAASADVGNRTSKGDAGHLLTGSSAIVLFVGAVGWAIV</sequence>
<feature type="chain" id="PRO_5040408352" evidence="2">
    <location>
        <begin position="23"/>
        <end position="187"/>
    </location>
</feature>
<dbReference type="GeneID" id="70135483"/>
<feature type="compositionally biased region" description="Gly residues" evidence="1">
    <location>
        <begin position="95"/>
        <end position="115"/>
    </location>
</feature>
<dbReference type="AlphaFoldDB" id="A0A9P8UQB5"/>
<feature type="compositionally biased region" description="Low complexity" evidence="1">
    <location>
        <begin position="116"/>
        <end position="127"/>
    </location>
</feature>
<accession>A0A9P8UQB5</accession>
<name>A0A9P8UQB5_9PEZI</name>
<evidence type="ECO:0000313" key="4">
    <source>
        <dbReference type="Proteomes" id="UP000758603"/>
    </source>
</evidence>
<reference evidence="3" key="1">
    <citation type="journal article" date="2021" name="Nat. Commun.">
        <title>Genetic determinants of endophytism in the Arabidopsis root mycobiome.</title>
        <authorList>
            <person name="Mesny F."/>
            <person name="Miyauchi S."/>
            <person name="Thiergart T."/>
            <person name="Pickel B."/>
            <person name="Atanasova L."/>
            <person name="Karlsson M."/>
            <person name="Huettel B."/>
            <person name="Barry K.W."/>
            <person name="Haridas S."/>
            <person name="Chen C."/>
            <person name="Bauer D."/>
            <person name="Andreopoulos W."/>
            <person name="Pangilinan J."/>
            <person name="LaButti K."/>
            <person name="Riley R."/>
            <person name="Lipzen A."/>
            <person name="Clum A."/>
            <person name="Drula E."/>
            <person name="Henrissat B."/>
            <person name="Kohler A."/>
            <person name="Grigoriev I.V."/>
            <person name="Martin F.M."/>
            <person name="Hacquard S."/>
        </authorList>
    </citation>
    <scope>NUCLEOTIDE SEQUENCE</scope>
    <source>
        <strain evidence="3">MPI-SDFR-AT-0073</strain>
    </source>
</reference>
<dbReference type="Proteomes" id="UP000758603">
    <property type="component" value="Unassembled WGS sequence"/>
</dbReference>
<keyword evidence="2" id="KW-0732">Signal</keyword>
<feature type="signal peptide" evidence="2">
    <location>
        <begin position="1"/>
        <end position="22"/>
    </location>
</feature>
<keyword evidence="4" id="KW-1185">Reference proteome</keyword>
<comment type="caution">
    <text evidence="3">The sequence shown here is derived from an EMBL/GenBank/DDBJ whole genome shotgun (WGS) entry which is preliminary data.</text>
</comment>
<protein>
    <submittedName>
        <fullName evidence="3">Uncharacterized protein</fullName>
    </submittedName>
</protein>
<dbReference type="EMBL" id="JAGPXC010000002">
    <property type="protein sequence ID" value="KAH6656288.1"/>
    <property type="molecule type" value="Genomic_DNA"/>
</dbReference>